<keyword evidence="2" id="KW-1185">Reference proteome</keyword>
<dbReference type="GO" id="GO:0008168">
    <property type="term" value="F:methyltransferase activity"/>
    <property type="evidence" value="ECO:0007669"/>
    <property type="project" value="UniProtKB-KW"/>
</dbReference>
<dbReference type="PANTHER" id="PTHR35276">
    <property type="entry name" value="S-ADENOSYL-L-METHIONINE-DEPENDENT METHYLTRANSFERASES SUPERFAMILY PROTEIN"/>
    <property type="match status" value="1"/>
</dbReference>
<dbReference type="Proteomes" id="UP000602050">
    <property type="component" value="Unassembled WGS sequence"/>
</dbReference>
<evidence type="ECO:0000313" key="1">
    <source>
        <dbReference type="EMBL" id="GFZ84115.1"/>
    </source>
</evidence>
<dbReference type="PANTHER" id="PTHR35276:SF1">
    <property type="entry name" value="TRNA (MNM(5)S(2)U34)-METHYLTRANSFERASE, CHLOROPLASTIC"/>
    <property type="match status" value="1"/>
</dbReference>
<dbReference type="SUPFAM" id="SSF53335">
    <property type="entry name" value="S-adenosyl-L-methionine-dependent methyltransferases"/>
    <property type="match status" value="1"/>
</dbReference>
<dbReference type="GO" id="GO:0032259">
    <property type="term" value="P:methylation"/>
    <property type="evidence" value="ECO:0007669"/>
    <property type="project" value="UniProtKB-KW"/>
</dbReference>
<comment type="caution">
    <text evidence="1">The sequence shown here is derived from an EMBL/GenBank/DDBJ whole genome shotgun (WGS) entry which is preliminary data.</text>
</comment>
<dbReference type="Gene3D" id="3.40.50.150">
    <property type="entry name" value="Vaccinia Virus protein VP39"/>
    <property type="match status" value="1"/>
</dbReference>
<sequence>MLKGILQFAHQLLEESVERGETVIDATCGNGNDTLFLSKTVGDDGHVFAFDIQEQAHQETKALLTKHGKSNVSLIHDSHEHVEKYVHNEIGGAIFNLGYLPRSDKRIITKPDTTIAAIDAILNRLKKNKLVVIVVYHGHEGGKEEKEAVLNYCMALDQKKFSVLQYRFINQVNHPPFLLAIQKK</sequence>
<dbReference type="EMBL" id="BMEV01000055">
    <property type="protein sequence ID" value="GFZ84115.1"/>
    <property type="molecule type" value="Genomic_DNA"/>
</dbReference>
<protein>
    <submittedName>
        <fullName evidence="1">rRNA methyltransferase</fullName>
    </submittedName>
</protein>
<proteinExistence type="predicted"/>
<dbReference type="InterPro" id="IPR029063">
    <property type="entry name" value="SAM-dependent_MTases_sf"/>
</dbReference>
<keyword evidence="1" id="KW-0808">Transferase</keyword>
<reference evidence="1" key="2">
    <citation type="submission" date="2020-09" db="EMBL/GenBank/DDBJ databases">
        <authorList>
            <person name="Sun Q."/>
            <person name="Zhou Y."/>
        </authorList>
    </citation>
    <scope>NUCLEOTIDE SEQUENCE</scope>
    <source>
        <strain evidence="1">CGMCC 1.12360</strain>
    </source>
</reference>
<reference evidence="1" key="1">
    <citation type="journal article" date="2014" name="Int. J. Syst. Evol. Microbiol.">
        <title>Complete genome sequence of Corynebacterium casei LMG S-19264T (=DSM 44701T), isolated from a smear-ripened cheese.</title>
        <authorList>
            <consortium name="US DOE Joint Genome Institute (JGI-PGF)"/>
            <person name="Walter F."/>
            <person name="Albersmeier A."/>
            <person name="Kalinowski J."/>
            <person name="Ruckert C."/>
        </authorList>
    </citation>
    <scope>NUCLEOTIDE SEQUENCE</scope>
    <source>
        <strain evidence="1">CGMCC 1.12360</strain>
    </source>
</reference>
<gene>
    <name evidence="1" type="ORF">GCM10010978_25580</name>
</gene>
<name>A0A8J2XIU0_9BACI</name>
<keyword evidence="1" id="KW-0489">Methyltransferase</keyword>
<dbReference type="Pfam" id="PF06962">
    <property type="entry name" value="rRNA_methylase"/>
    <property type="match status" value="1"/>
</dbReference>
<accession>A0A8J2XIU0</accession>
<dbReference type="CDD" id="cd02440">
    <property type="entry name" value="AdoMet_MTases"/>
    <property type="match status" value="1"/>
</dbReference>
<dbReference type="InterPro" id="IPR010719">
    <property type="entry name" value="MnmM_MeTrfase"/>
</dbReference>
<evidence type="ECO:0000313" key="2">
    <source>
        <dbReference type="Proteomes" id="UP000602050"/>
    </source>
</evidence>
<dbReference type="RefSeq" id="WP_188392809.1">
    <property type="nucleotide sequence ID" value="NZ_BMEV01000055.1"/>
</dbReference>
<organism evidence="1 2">
    <name type="scientific">Compostibacillus humi</name>
    <dbReference type="NCBI Taxonomy" id="1245525"/>
    <lineage>
        <taxon>Bacteria</taxon>
        <taxon>Bacillati</taxon>
        <taxon>Bacillota</taxon>
        <taxon>Bacilli</taxon>
        <taxon>Bacillales</taxon>
        <taxon>Bacillaceae</taxon>
        <taxon>Compostibacillus</taxon>
    </lineage>
</organism>
<dbReference type="AlphaFoldDB" id="A0A8J2XIU0"/>